<dbReference type="EMBL" id="CM042017">
    <property type="protein sequence ID" value="KAI3688444.1"/>
    <property type="molecule type" value="Genomic_DNA"/>
</dbReference>
<evidence type="ECO:0000313" key="1">
    <source>
        <dbReference type="EMBL" id="KAI3688444.1"/>
    </source>
</evidence>
<proteinExistence type="predicted"/>
<accession>A0ACB8YSV6</accession>
<keyword evidence="2" id="KW-1185">Reference proteome</keyword>
<evidence type="ECO:0000313" key="2">
    <source>
        <dbReference type="Proteomes" id="UP001055811"/>
    </source>
</evidence>
<gene>
    <name evidence="1" type="ORF">L2E82_46024</name>
</gene>
<reference evidence="1 2" key="2">
    <citation type="journal article" date="2022" name="Mol. Ecol. Resour.">
        <title>The genomes of chicory, endive, great burdock and yacon provide insights into Asteraceae paleo-polyploidization history and plant inulin production.</title>
        <authorList>
            <person name="Fan W."/>
            <person name="Wang S."/>
            <person name="Wang H."/>
            <person name="Wang A."/>
            <person name="Jiang F."/>
            <person name="Liu H."/>
            <person name="Zhao H."/>
            <person name="Xu D."/>
            <person name="Zhang Y."/>
        </authorList>
    </citation>
    <scope>NUCLEOTIDE SEQUENCE [LARGE SCALE GENOMIC DNA]</scope>
    <source>
        <strain evidence="2">cv. Punajuju</strain>
        <tissue evidence="1">Leaves</tissue>
    </source>
</reference>
<protein>
    <submittedName>
        <fullName evidence="1">Uncharacterized protein</fullName>
    </submittedName>
</protein>
<sequence>MDLLKDILEERQTRKTGDMILMCCRFVEVKLVVFGHLMGRMELRRDLEQKNDSLLFYFSFSSSCRFHSKREMVQDEMCFNFAKSLLTTFSLKYTANCLLVVDQQVAEILSGRLFGCVIHLPVAVRFGLGIGEEAVTFKVVGIDVGCAGLVKFSCSQVSSVLLVLIRFSDIVFSACGGVSSWCTCFVSGPWLEF</sequence>
<reference evidence="2" key="1">
    <citation type="journal article" date="2022" name="Mol. Ecol. Resour.">
        <title>The genomes of chicory, endive, great burdock and yacon provide insights into Asteraceae palaeo-polyploidization history and plant inulin production.</title>
        <authorList>
            <person name="Fan W."/>
            <person name="Wang S."/>
            <person name="Wang H."/>
            <person name="Wang A."/>
            <person name="Jiang F."/>
            <person name="Liu H."/>
            <person name="Zhao H."/>
            <person name="Xu D."/>
            <person name="Zhang Y."/>
        </authorList>
    </citation>
    <scope>NUCLEOTIDE SEQUENCE [LARGE SCALE GENOMIC DNA]</scope>
    <source>
        <strain evidence="2">cv. Punajuju</strain>
    </source>
</reference>
<name>A0ACB8YSV6_CICIN</name>
<dbReference type="Proteomes" id="UP001055811">
    <property type="component" value="Linkage Group LG09"/>
</dbReference>
<organism evidence="1 2">
    <name type="scientific">Cichorium intybus</name>
    <name type="common">Chicory</name>
    <dbReference type="NCBI Taxonomy" id="13427"/>
    <lineage>
        <taxon>Eukaryota</taxon>
        <taxon>Viridiplantae</taxon>
        <taxon>Streptophyta</taxon>
        <taxon>Embryophyta</taxon>
        <taxon>Tracheophyta</taxon>
        <taxon>Spermatophyta</taxon>
        <taxon>Magnoliopsida</taxon>
        <taxon>eudicotyledons</taxon>
        <taxon>Gunneridae</taxon>
        <taxon>Pentapetalae</taxon>
        <taxon>asterids</taxon>
        <taxon>campanulids</taxon>
        <taxon>Asterales</taxon>
        <taxon>Asteraceae</taxon>
        <taxon>Cichorioideae</taxon>
        <taxon>Cichorieae</taxon>
        <taxon>Cichoriinae</taxon>
        <taxon>Cichorium</taxon>
    </lineage>
</organism>
<comment type="caution">
    <text evidence="1">The sequence shown here is derived from an EMBL/GenBank/DDBJ whole genome shotgun (WGS) entry which is preliminary data.</text>
</comment>